<dbReference type="GO" id="GO:0005524">
    <property type="term" value="F:ATP binding"/>
    <property type="evidence" value="ECO:0007669"/>
    <property type="project" value="UniProtKB-KW"/>
</dbReference>
<dbReference type="Pfam" id="PF07730">
    <property type="entry name" value="HisKA_3"/>
    <property type="match status" value="1"/>
</dbReference>
<dbReference type="InterPro" id="IPR011712">
    <property type="entry name" value="Sig_transdc_His_kin_sub3_dim/P"/>
</dbReference>
<dbReference type="Gene3D" id="2.60.40.2380">
    <property type="match status" value="1"/>
</dbReference>
<evidence type="ECO:0000256" key="8">
    <source>
        <dbReference type="ARBA" id="ARBA00023012"/>
    </source>
</evidence>
<keyword evidence="9" id="KW-0812">Transmembrane</keyword>
<evidence type="ECO:0000313" key="12">
    <source>
        <dbReference type="Proteomes" id="UP000254893"/>
    </source>
</evidence>
<dbReference type="GO" id="GO:0000155">
    <property type="term" value="F:phosphorelay sensor kinase activity"/>
    <property type="evidence" value="ECO:0007669"/>
    <property type="project" value="InterPro"/>
</dbReference>
<dbReference type="InterPro" id="IPR036890">
    <property type="entry name" value="HATPase_C_sf"/>
</dbReference>
<feature type="transmembrane region" description="Helical" evidence="9">
    <location>
        <begin position="284"/>
        <end position="304"/>
    </location>
</feature>
<dbReference type="EC" id="2.7.13.3" evidence="2"/>
<dbReference type="InterPro" id="IPR011623">
    <property type="entry name" value="7TMR_DISM_rcpt_extracell_dom1"/>
</dbReference>
<dbReference type="SMART" id="SM00387">
    <property type="entry name" value="HATPase_c"/>
    <property type="match status" value="1"/>
</dbReference>
<evidence type="ECO:0000256" key="4">
    <source>
        <dbReference type="ARBA" id="ARBA00022679"/>
    </source>
</evidence>
<dbReference type="Proteomes" id="UP000254893">
    <property type="component" value="Unassembled WGS sequence"/>
</dbReference>
<accession>A0A380CFE6</accession>
<dbReference type="RefSeq" id="WP_115170509.1">
    <property type="nucleotide sequence ID" value="NZ_UGYW01000002.1"/>
</dbReference>
<dbReference type="PANTHER" id="PTHR24421:SF10">
    <property type="entry name" value="NITRATE_NITRITE SENSOR PROTEIN NARQ"/>
    <property type="match status" value="1"/>
</dbReference>
<dbReference type="Gene3D" id="3.30.565.10">
    <property type="entry name" value="Histidine kinase-like ATPase, C-terminal domain"/>
    <property type="match status" value="1"/>
</dbReference>
<keyword evidence="9" id="KW-1133">Transmembrane helix</keyword>
<feature type="transmembrane region" description="Helical" evidence="9">
    <location>
        <begin position="346"/>
        <end position="366"/>
    </location>
</feature>
<protein>
    <recommendedName>
        <fullName evidence="2">histidine kinase</fullName>
        <ecNumber evidence="2">2.7.13.3</ecNumber>
    </recommendedName>
</protein>
<feature type="transmembrane region" description="Helical" evidence="9">
    <location>
        <begin position="251"/>
        <end position="272"/>
    </location>
</feature>
<feature type="transmembrane region" description="Helical" evidence="9">
    <location>
        <begin position="186"/>
        <end position="208"/>
    </location>
</feature>
<comment type="catalytic activity">
    <reaction evidence="1">
        <text>ATP + protein L-histidine = ADP + protein N-phospho-L-histidine.</text>
        <dbReference type="EC" id="2.7.13.3"/>
    </reaction>
</comment>
<evidence type="ECO:0000313" key="11">
    <source>
        <dbReference type="EMBL" id="SUJ18341.1"/>
    </source>
</evidence>
<dbReference type="InterPro" id="IPR050482">
    <property type="entry name" value="Sensor_HK_TwoCompSys"/>
</dbReference>
<dbReference type="GO" id="GO:0016020">
    <property type="term" value="C:membrane"/>
    <property type="evidence" value="ECO:0007669"/>
    <property type="project" value="InterPro"/>
</dbReference>
<evidence type="ECO:0000259" key="10">
    <source>
        <dbReference type="PROSITE" id="PS50109"/>
    </source>
</evidence>
<dbReference type="Pfam" id="PF02518">
    <property type="entry name" value="HATPase_c"/>
    <property type="match status" value="1"/>
</dbReference>
<name>A0A380CFE6_SPHSI</name>
<evidence type="ECO:0000256" key="3">
    <source>
        <dbReference type="ARBA" id="ARBA00022553"/>
    </source>
</evidence>
<dbReference type="AlphaFoldDB" id="A0A380CFE6"/>
<feature type="transmembrane region" description="Helical" evidence="9">
    <location>
        <begin position="316"/>
        <end position="334"/>
    </location>
</feature>
<evidence type="ECO:0000256" key="1">
    <source>
        <dbReference type="ARBA" id="ARBA00000085"/>
    </source>
</evidence>
<dbReference type="EMBL" id="UGYW01000002">
    <property type="protein sequence ID" value="SUJ18341.1"/>
    <property type="molecule type" value="Genomic_DNA"/>
</dbReference>
<dbReference type="PROSITE" id="PS50109">
    <property type="entry name" value="HIS_KIN"/>
    <property type="match status" value="1"/>
</dbReference>
<dbReference type="Pfam" id="PF07696">
    <property type="entry name" value="7TMR-DISMED2"/>
    <property type="match status" value="1"/>
</dbReference>
<keyword evidence="5" id="KW-0547">Nucleotide-binding</keyword>
<proteinExistence type="predicted"/>
<reference evidence="11 12" key="1">
    <citation type="submission" date="2018-06" db="EMBL/GenBank/DDBJ databases">
        <authorList>
            <consortium name="Pathogen Informatics"/>
            <person name="Doyle S."/>
        </authorList>
    </citation>
    <scope>NUCLEOTIDE SEQUENCE [LARGE SCALE GENOMIC DNA]</scope>
    <source>
        <strain evidence="11 12">NCTC11388</strain>
    </source>
</reference>
<evidence type="ECO:0000256" key="5">
    <source>
        <dbReference type="ARBA" id="ARBA00022741"/>
    </source>
</evidence>
<sequence>MKSFLLFWICILCGWSGLAQGRGPILIDSAERFNISNHGFFYEDRMLTATIDTLIHLKNLHRLEPLTPDKTFNKGFSESYWWIVFDVHNILNETVHLFFNERSNSINRLQLFKVDSTGRVSATGLTGDHFKFSSRPVEYHNYLFPVKLKANEKATFFLWADKRGQNMTMPLGLAKDISLMREEIPFYTAFGIFVGIYLFAIVFNLFLYISLRDSIHIYYALYVICVLIFNLEDEGLGFQWLYRDLPYLQDYLRSFIAYASSALLVHIMLLFIHQTRDNSRWYSIVNGYKWFCVLLMLLPAYLFFDSSLWMEKLNFYTANIVALLTVLILIVNTIERIISGYRLAWYYLASMLILLLGILNYVFNILGITSFYLFNTTGLVIGLTVEIVFLSFALTQRYNFLKKETRILQQEKAKLEIALVDDVFAVQEKERIRLARDLHDDLGGTLSAIKLNVTAFKANIVKSPDEIHVFYQQTIRMIETACESLREISHNLMPKTLDEKGLTHTLSEQLTELNQSGHISFEFVHEIGRAILPETELTLYRIMKELINNVVRHSAATKASLQIISTDEHIIVMCEDNGIGFDTGSTPAGIGLSNIRLRINHLNGTLNLESNERGTSISIFIPHYE</sequence>
<keyword evidence="4 11" id="KW-0808">Transferase</keyword>
<dbReference type="InterPro" id="IPR005467">
    <property type="entry name" value="His_kinase_dom"/>
</dbReference>
<organism evidence="11 12">
    <name type="scientific">Sphingobacterium spiritivorum</name>
    <name type="common">Flavobacterium spiritivorum</name>
    <dbReference type="NCBI Taxonomy" id="258"/>
    <lineage>
        <taxon>Bacteria</taxon>
        <taxon>Pseudomonadati</taxon>
        <taxon>Bacteroidota</taxon>
        <taxon>Sphingobacteriia</taxon>
        <taxon>Sphingobacteriales</taxon>
        <taxon>Sphingobacteriaceae</taxon>
        <taxon>Sphingobacterium</taxon>
    </lineage>
</organism>
<dbReference type="InterPro" id="IPR011622">
    <property type="entry name" value="7TMR_DISM_rcpt_extracell_dom2"/>
</dbReference>
<dbReference type="Gene3D" id="1.20.5.1930">
    <property type="match status" value="1"/>
</dbReference>
<feature type="domain" description="Histidine kinase" evidence="10">
    <location>
        <begin position="437"/>
        <end position="625"/>
    </location>
</feature>
<dbReference type="Pfam" id="PF07695">
    <property type="entry name" value="7TMR-DISM_7TM"/>
    <property type="match status" value="1"/>
</dbReference>
<gene>
    <name evidence="11" type="primary">vraS_2</name>
    <name evidence="11" type="ORF">NCTC11388_02759</name>
</gene>
<evidence type="ECO:0000256" key="2">
    <source>
        <dbReference type="ARBA" id="ARBA00012438"/>
    </source>
</evidence>
<evidence type="ECO:0000256" key="9">
    <source>
        <dbReference type="SAM" id="Phobius"/>
    </source>
</evidence>
<feature type="transmembrane region" description="Helical" evidence="9">
    <location>
        <begin position="215"/>
        <end position="231"/>
    </location>
</feature>
<keyword evidence="3" id="KW-0597">Phosphoprotein</keyword>
<dbReference type="CDD" id="cd16917">
    <property type="entry name" value="HATPase_UhpB-NarQ-NarX-like"/>
    <property type="match status" value="1"/>
</dbReference>
<dbReference type="PANTHER" id="PTHR24421">
    <property type="entry name" value="NITRATE/NITRITE SENSOR PROTEIN NARX-RELATED"/>
    <property type="match status" value="1"/>
</dbReference>
<keyword evidence="7" id="KW-0067">ATP-binding</keyword>
<keyword evidence="9" id="KW-0472">Membrane</keyword>
<feature type="transmembrane region" description="Helical" evidence="9">
    <location>
        <begin position="372"/>
        <end position="394"/>
    </location>
</feature>
<dbReference type="GO" id="GO:0046983">
    <property type="term" value="F:protein dimerization activity"/>
    <property type="evidence" value="ECO:0007669"/>
    <property type="project" value="InterPro"/>
</dbReference>
<dbReference type="SUPFAM" id="SSF55874">
    <property type="entry name" value="ATPase domain of HSP90 chaperone/DNA topoisomerase II/histidine kinase"/>
    <property type="match status" value="1"/>
</dbReference>
<keyword evidence="8" id="KW-0902">Two-component regulatory system</keyword>
<evidence type="ECO:0000256" key="7">
    <source>
        <dbReference type="ARBA" id="ARBA00022840"/>
    </source>
</evidence>
<keyword evidence="6" id="KW-0418">Kinase</keyword>
<evidence type="ECO:0000256" key="6">
    <source>
        <dbReference type="ARBA" id="ARBA00022777"/>
    </source>
</evidence>
<dbReference type="InterPro" id="IPR003594">
    <property type="entry name" value="HATPase_dom"/>
</dbReference>